<reference evidence="2" key="1">
    <citation type="submission" date="2021-03" db="EMBL/GenBank/DDBJ databases">
        <title>Draft genome sequence of rust myrtle Austropuccinia psidii MF-1, a brazilian biotype.</title>
        <authorList>
            <person name="Quecine M.C."/>
            <person name="Pachon D.M.R."/>
            <person name="Bonatelli M.L."/>
            <person name="Correr F.H."/>
            <person name="Franceschini L.M."/>
            <person name="Leite T.F."/>
            <person name="Margarido G.R.A."/>
            <person name="Almeida C.A."/>
            <person name="Ferrarezi J.A."/>
            <person name="Labate C.A."/>
        </authorList>
    </citation>
    <scope>NUCLEOTIDE SEQUENCE</scope>
    <source>
        <strain evidence="2">MF-1</strain>
    </source>
</reference>
<organism evidence="2 3">
    <name type="scientific">Austropuccinia psidii MF-1</name>
    <dbReference type="NCBI Taxonomy" id="1389203"/>
    <lineage>
        <taxon>Eukaryota</taxon>
        <taxon>Fungi</taxon>
        <taxon>Dikarya</taxon>
        <taxon>Basidiomycota</taxon>
        <taxon>Pucciniomycotina</taxon>
        <taxon>Pucciniomycetes</taxon>
        <taxon>Pucciniales</taxon>
        <taxon>Sphaerophragmiaceae</taxon>
        <taxon>Austropuccinia</taxon>
    </lineage>
</organism>
<dbReference type="EMBL" id="AVOT02067331">
    <property type="protein sequence ID" value="MBW0558895.1"/>
    <property type="molecule type" value="Genomic_DNA"/>
</dbReference>
<evidence type="ECO:0000313" key="3">
    <source>
        <dbReference type="Proteomes" id="UP000765509"/>
    </source>
</evidence>
<sequence>MVRSPWAIHLGRYCRPPGPNFSGDPGMPGDHKLAQGPIERIQDHQCPGLPKVSGAVLGDEFSPKGVLNLHLGGFEGGHNLVIAPFPCVMSSKLTELTESSPSAPPPSVLCGSGIFSQFSSPSTASSGHFDPSQTYDGYKACHYSFIGKRPCHHTWVPTYDFRRYLWSRKDGPFGKEFPVPDAPTPDGNSGHSHYAEGSDELDGEEVQVFPHSVDHQSSTSFSQPLAN</sequence>
<feature type="compositionally biased region" description="Polar residues" evidence="1">
    <location>
        <begin position="215"/>
        <end position="227"/>
    </location>
</feature>
<protein>
    <submittedName>
        <fullName evidence="2">Uncharacterized protein</fullName>
    </submittedName>
</protein>
<evidence type="ECO:0000256" key="1">
    <source>
        <dbReference type="SAM" id="MobiDB-lite"/>
    </source>
</evidence>
<proteinExistence type="predicted"/>
<gene>
    <name evidence="2" type="ORF">O181_098610</name>
</gene>
<comment type="caution">
    <text evidence="2">The sequence shown here is derived from an EMBL/GenBank/DDBJ whole genome shotgun (WGS) entry which is preliminary data.</text>
</comment>
<dbReference type="AlphaFoldDB" id="A0A9Q3JBY4"/>
<keyword evidence="3" id="KW-1185">Reference proteome</keyword>
<accession>A0A9Q3JBY4</accession>
<feature type="region of interest" description="Disordered" evidence="1">
    <location>
        <begin position="176"/>
        <end position="227"/>
    </location>
</feature>
<evidence type="ECO:0000313" key="2">
    <source>
        <dbReference type="EMBL" id="MBW0558895.1"/>
    </source>
</evidence>
<dbReference type="Proteomes" id="UP000765509">
    <property type="component" value="Unassembled WGS sequence"/>
</dbReference>
<name>A0A9Q3JBY4_9BASI</name>